<sequence length="165" mass="18310">MHALRKAFYAAFYRLPGRWRRRIVRLVKQRFTVGAVVLVKTTDDKLLLLRQPPGTGWSLPAGLMDRGERPAQTAARELFEESGIRLTPEDLEPGNPNAIVHRAGWIDCVFFATVPPGTETSVDGAEVYEAAFHPIDALPPLTVPTSQLLGYYGMGPYAAYPETRS</sequence>
<accession>A0A8J3ZWJ0</accession>
<dbReference type="InterPro" id="IPR020084">
    <property type="entry name" value="NUDIX_hydrolase_CS"/>
</dbReference>
<dbReference type="EMBL" id="BOPH01000047">
    <property type="protein sequence ID" value="GIJ68706.1"/>
    <property type="molecule type" value="Genomic_DNA"/>
</dbReference>
<dbReference type="PANTHER" id="PTHR43046:SF2">
    <property type="entry name" value="8-OXO-DGTP DIPHOSPHATASE-RELATED"/>
    <property type="match status" value="1"/>
</dbReference>
<dbReference type="Pfam" id="PF00293">
    <property type="entry name" value="NUDIX"/>
    <property type="match status" value="1"/>
</dbReference>
<dbReference type="RefSeq" id="WP_203928651.1">
    <property type="nucleotide sequence ID" value="NZ_BOPH01000047.1"/>
</dbReference>
<dbReference type="AlphaFoldDB" id="A0A8J3ZWJ0"/>
<dbReference type="CDD" id="cd02883">
    <property type="entry name" value="NUDIX_Hydrolase"/>
    <property type="match status" value="1"/>
</dbReference>
<dbReference type="PRINTS" id="PR00502">
    <property type="entry name" value="NUDIXFAMILY"/>
</dbReference>
<protein>
    <recommendedName>
        <fullName evidence="5">Nudix hydrolase domain-containing protein</fullName>
    </recommendedName>
</protein>
<keyword evidence="3 4" id="KW-0378">Hydrolase</keyword>
<evidence type="ECO:0000256" key="4">
    <source>
        <dbReference type="RuleBase" id="RU003476"/>
    </source>
</evidence>
<dbReference type="PROSITE" id="PS51462">
    <property type="entry name" value="NUDIX"/>
    <property type="match status" value="1"/>
</dbReference>
<dbReference type="PANTHER" id="PTHR43046">
    <property type="entry name" value="GDP-MANNOSE MANNOSYL HYDROLASE"/>
    <property type="match status" value="1"/>
</dbReference>
<organism evidence="6 7">
    <name type="scientific">Virgisporangium ochraceum</name>
    <dbReference type="NCBI Taxonomy" id="65505"/>
    <lineage>
        <taxon>Bacteria</taxon>
        <taxon>Bacillati</taxon>
        <taxon>Actinomycetota</taxon>
        <taxon>Actinomycetes</taxon>
        <taxon>Micromonosporales</taxon>
        <taxon>Micromonosporaceae</taxon>
        <taxon>Virgisporangium</taxon>
    </lineage>
</organism>
<dbReference type="SUPFAM" id="SSF55811">
    <property type="entry name" value="Nudix"/>
    <property type="match status" value="1"/>
</dbReference>
<evidence type="ECO:0000313" key="6">
    <source>
        <dbReference type="EMBL" id="GIJ68706.1"/>
    </source>
</evidence>
<dbReference type="InterPro" id="IPR015797">
    <property type="entry name" value="NUDIX_hydrolase-like_dom_sf"/>
</dbReference>
<reference evidence="6" key="1">
    <citation type="submission" date="2021-01" db="EMBL/GenBank/DDBJ databases">
        <title>Whole genome shotgun sequence of Virgisporangium ochraceum NBRC 16418.</title>
        <authorList>
            <person name="Komaki H."/>
            <person name="Tamura T."/>
        </authorList>
    </citation>
    <scope>NUCLEOTIDE SEQUENCE</scope>
    <source>
        <strain evidence="6">NBRC 16418</strain>
    </source>
</reference>
<name>A0A8J3ZWJ0_9ACTN</name>
<evidence type="ECO:0000259" key="5">
    <source>
        <dbReference type="PROSITE" id="PS51462"/>
    </source>
</evidence>
<proteinExistence type="inferred from homology"/>
<evidence type="ECO:0000313" key="7">
    <source>
        <dbReference type="Proteomes" id="UP000635606"/>
    </source>
</evidence>
<dbReference type="PROSITE" id="PS00893">
    <property type="entry name" value="NUDIX_BOX"/>
    <property type="match status" value="1"/>
</dbReference>
<dbReference type="Proteomes" id="UP000635606">
    <property type="component" value="Unassembled WGS sequence"/>
</dbReference>
<dbReference type="InterPro" id="IPR020476">
    <property type="entry name" value="Nudix_hydrolase"/>
</dbReference>
<gene>
    <name evidence="6" type="ORF">Voc01_036230</name>
</gene>
<keyword evidence="7" id="KW-1185">Reference proteome</keyword>
<comment type="similarity">
    <text evidence="2 4">Belongs to the Nudix hydrolase family.</text>
</comment>
<evidence type="ECO:0000256" key="3">
    <source>
        <dbReference type="ARBA" id="ARBA00022801"/>
    </source>
</evidence>
<evidence type="ECO:0000256" key="1">
    <source>
        <dbReference type="ARBA" id="ARBA00001946"/>
    </source>
</evidence>
<comment type="caution">
    <text evidence="6">The sequence shown here is derived from an EMBL/GenBank/DDBJ whole genome shotgun (WGS) entry which is preliminary data.</text>
</comment>
<evidence type="ECO:0000256" key="2">
    <source>
        <dbReference type="ARBA" id="ARBA00005582"/>
    </source>
</evidence>
<dbReference type="Gene3D" id="3.90.79.10">
    <property type="entry name" value="Nucleoside Triphosphate Pyrophosphohydrolase"/>
    <property type="match status" value="1"/>
</dbReference>
<dbReference type="GO" id="GO:0016787">
    <property type="term" value="F:hydrolase activity"/>
    <property type="evidence" value="ECO:0007669"/>
    <property type="project" value="UniProtKB-KW"/>
</dbReference>
<dbReference type="InterPro" id="IPR000086">
    <property type="entry name" value="NUDIX_hydrolase_dom"/>
</dbReference>
<feature type="domain" description="Nudix hydrolase" evidence="5">
    <location>
        <begin position="28"/>
        <end position="155"/>
    </location>
</feature>
<comment type="cofactor">
    <cofactor evidence="1">
        <name>Mg(2+)</name>
        <dbReference type="ChEBI" id="CHEBI:18420"/>
    </cofactor>
</comment>